<keyword evidence="15" id="KW-0479">Metal-binding</keyword>
<dbReference type="Gene3D" id="3.30.470.20">
    <property type="entry name" value="ATP-grasp fold, B domain"/>
    <property type="match status" value="1"/>
</dbReference>
<evidence type="ECO:0000256" key="8">
    <source>
        <dbReference type="ARBA" id="ARBA00022840"/>
    </source>
</evidence>
<dbReference type="InterPro" id="IPR011127">
    <property type="entry name" value="Dala_Dala_lig_N"/>
</dbReference>
<feature type="active site" evidence="14">
    <location>
        <position position="275"/>
    </location>
</feature>
<dbReference type="GO" id="GO:0046872">
    <property type="term" value="F:metal ion binding"/>
    <property type="evidence" value="ECO:0007669"/>
    <property type="project" value="UniProtKB-KW"/>
</dbReference>
<dbReference type="InterPro" id="IPR005905">
    <property type="entry name" value="D_ala_D_ala"/>
</dbReference>
<evidence type="ECO:0000256" key="5">
    <source>
        <dbReference type="ARBA" id="ARBA00022490"/>
    </source>
</evidence>
<dbReference type="AlphaFoldDB" id="F0SQ09"/>
<keyword evidence="8 16" id="KW-0067">ATP-binding</keyword>
<dbReference type="PROSITE" id="PS50975">
    <property type="entry name" value="ATP_GRASP"/>
    <property type="match status" value="1"/>
</dbReference>
<comment type="cofactor">
    <cofactor evidence="1">
        <name>Mn(2+)</name>
        <dbReference type="ChEBI" id="CHEBI:29035"/>
    </cofactor>
</comment>
<dbReference type="Proteomes" id="UP000006860">
    <property type="component" value="Chromosome"/>
</dbReference>
<keyword evidence="5 13" id="KW-0963">Cytoplasm</keyword>
<evidence type="ECO:0000256" key="4">
    <source>
        <dbReference type="ARBA" id="ARBA00012216"/>
    </source>
</evidence>
<dbReference type="GO" id="GO:0008360">
    <property type="term" value="P:regulation of cell shape"/>
    <property type="evidence" value="ECO:0007669"/>
    <property type="project" value="UniProtKB-KW"/>
</dbReference>
<accession>F0SQ09</accession>
<evidence type="ECO:0000256" key="16">
    <source>
        <dbReference type="PROSITE-ProRule" id="PRU00409"/>
    </source>
</evidence>
<dbReference type="PANTHER" id="PTHR23132">
    <property type="entry name" value="D-ALANINE--D-ALANINE LIGASE"/>
    <property type="match status" value="1"/>
</dbReference>
<keyword evidence="11 13" id="KW-0961">Cell wall biogenesis/degradation</keyword>
<keyword evidence="10 13" id="KW-0573">Peptidoglycan synthesis</keyword>
<dbReference type="GO" id="GO:0005524">
    <property type="term" value="F:ATP binding"/>
    <property type="evidence" value="ECO:0007669"/>
    <property type="project" value="UniProtKB-UniRule"/>
</dbReference>
<dbReference type="Gene3D" id="3.40.50.20">
    <property type="match status" value="1"/>
</dbReference>
<dbReference type="PROSITE" id="PS00844">
    <property type="entry name" value="DALA_DALA_LIGASE_2"/>
    <property type="match status" value="1"/>
</dbReference>
<dbReference type="HAMAP" id="MF_00047">
    <property type="entry name" value="Dala_Dala_lig"/>
    <property type="match status" value="1"/>
</dbReference>
<keyword evidence="6 13" id="KW-0436">Ligase</keyword>
<dbReference type="PIRSF" id="PIRSF039102">
    <property type="entry name" value="Ddl/VanB"/>
    <property type="match status" value="1"/>
</dbReference>
<evidence type="ECO:0000256" key="13">
    <source>
        <dbReference type="HAMAP-Rule" id="MF_00047"/>
    </source>
</evidence>
<evidence type="ECO:0000313" key="18">
    <source>
        <dbReference type="EMBL" id="ADY60159.1"/>
    </source>
</evidence>
<dbReference type="GO" id="GO:0009252">
    <property type="term" value="P:peptidoglycan biosynthetic process"/>
    <property type="evidence" value="ECO:0007669"/>
    <property type="project" value="UniProtKB-UniRule"/>
</dbReference>
<evidence type="ECO:0000256" key="1">
    <source>
        <dbReference type="ARBA" id="ARBA00001936"/>
    </source>
</evidence>
<evidence type="ECO:0000313" key="19">
    <source>
        <dbReference type="Proteomes" id="UP000006860"/>
    </source>
</evidence>
<evidence type="ECO:0000256" key="9">
    <source>
        <dbReference type="ARBA" id="ARBA00022960"/>
    </source>
</evidence>
<comment type="catalytic activity">
    <reaction evidence="12 13">
        <text>2 D-alanine + ATP = D-alanyl-D-alanine + ADP + phosphate + H(+)</text>
        <dbReference type="Rhea" id="RHEA:11224"/>
        <dbReference type="ChEBI" id="CHEBI:15378"/>
        <dbReference type="ChEBI" id="CHEBI:30616"/>
        <dbReference type="ChEBI" id="CHEBI:43474"/>
        <dbReference type="ChEBI" id="CHEBI:57416"/>
        <dbReference type="ChEBI" id="CHEBI:57822"/>
        <dbReference type="ChEBI" id="CHEBI:456216"/>
        <dbReference type="EC" id="6.3.2.4"/>
    </reaction>
</comment>
<dbReference type="SUPFAM" id="SSF56059">
    <property type="entry name" value="Glutathione synthetase ATP-binding domain-like"/>
    <property type="match status" value="1"/>
</dbReference>
<evidence type="ECO:0000256" key="3">
    <source>
        <dbReference type="ARBA" id="ARBA00010871"/>
    </source>
</evidence>
<dbReference type="UniPathway" id="UPA00219"/>
<dbReference type="Gene3D" id="3.30.1490.20">
    <property type="entry name" value="ATP-grasp fold, A domain"/>
    <property type="match status" value="1"/>
</dbReference>
<evidence type="ECO:0000256" key="12">
    <source>
        <dbReference type="ARBA" id="ARBA00047614"/>
    </source>
</evidence>
<evidence type="ECO:0000256" key="7">
    <source>
        <dbReference type="ARBA" id="ARBA00022741"/>
    </source>
</evidence>
<dbReference type="eggNOG" id="COG1181">
    <property type="taxonomic scope" value="Bacteria"/>
</dbReference>
<protein>
    <recommendedName>
        <fullName evidence="4 13">D-alanine--D-alanine ligase</fullName>
        <ecNumber evidence="4 13">6.3.2.4</ecNumber>
    </recommendedName>
    <alternativeName>
        <fullName evidence="13">D-Ala-D-Ala ligase</fullName>
    </alternativeName>
    <alternativeName>
        <fullName evidence="13">D-alanylalanine synthetase</fullName>
    </alternativeName>
</protein>
<dbReference type="Pfam" id="PF07478">
    <property type="entry name" value="Dala_Dala_lig_C"/>
    <property type="match status" value="1"/>
</dbReference>
<dbReference type="GO" id="GO:0071555">
    <property type="term" value="P:cell wall organization"/>
    <property type="evidence" value="ECO:0007669"/>
    <property type="project" value="UniProtKB-KW"/>
</dbReference>
<reference evidence="19" key="1">
    <citation type="submission" date="2011-02" db="EMBL/GenBank/DDBJ databases">
        <title>The complete genome of Planctomyces brasiliensis DSM 5305.</title>
        <authorList>
            <person name="Lucas S."/>
            <person name="Copeland A."/>
            <person name="Lapidus A."/>
            <person name="Bruce D."/>
            <person name="Goodwin L."/>
            <person name="Pitluck S."/>
            <person name="Kyrpides N."/>
            <person name="Mavromatis K."/>
            <person name="Pagani I."/>
            <person name="Ivanova N."/>
            <person name="Ovchinnikova G."/>
            <person name="Lu M."/>
            <person name="Detter J.C."/>
            <person name="Han C."/>
            <person name="Land M."/>
            <person name="Hauser L."/>
            <person name="Markowitz V."/>
            <person name="Cheng J.-F."/>
            <person name="Hugenholtz P."/>
            <person name="Woyke T."/>
            <person name="Wu D."/>
            <person name="Tindall B."/>
            <person name="Pomrenke H.G."/>
            <person name="Brambilla E."/>
            <person name="Klenk H.-P."/>
            <person name="Eisen J.A."/>
        </authorList>
    </citation>
    <scope>NUCLEOTIDE SEQUENCE [LARGE SCALE GENOMIC DNA]</scope>
    <source>
        <strain evidence="19">ATCC 49424 / DSM 5305 / JCM 21570 / NBRC 103401 / IFAM 1448</strain>
    </source>
</reference>
<keyword evidence="15" id="KW-0464">Manganese</keyword>
<dbReference type="NCBIfam" id="NF002378">
    <property type="entry name" value="PRK01372.1"/>
    <property type="match status" value="1"/>
</dbReference>
<dbReference type="NCBIfam" id="TIGR01205">
    <property type="entry name" value="D_ala_D_alaTIGR"/>
    <property type="match status" value="1"/>
</dbReference>
<evidence type="ECO:0000256" key="15">
    <source>
        <dbReference type="PIRSR" id="PIRSR039102-3"/>
    </source>
</evidence>
<dbReference type="PROSITE" id="PS00843">
    <property type="entry name" value="DALA_DALA_LIGASE_1"/>
    <property type="match status" value="1"/>
</dbReference>
<comment type="cofactor">
    <cofactor evidence="15">
        <name>Mg(2+)</name>
        <dbReference type="ChEBI" id="CHEBI:18420"/>
    </cofactor>
    <cofactor evidence="15">
        <name>Mn(2+)</name>
        <dbReference type="ChEBI" id="CHEBI:29035"/>
    </cofactor>
    <text evidence="15">Binds 2 magnesium or manganese ions per subunit.</text>
</comment>
<keyword evidence="7 16" id="KW-0547">Nucleotide-binding</keyword>
<dbReference type="EC" id="6.3.2.4" evidence="4 13"/>
<comment type="subcellular location">
    <subcellularLocation>
        <location evidence="2 13">Cytoplasm</location>
    </subcellularLocation>
</comment>
<keyword evidence="9 13" id="KW-0133">Cell shape</keyword>
<dbReference type="EMBL" id="CP002546">
    <property type="protein sequence ID" value="ADY60159.1"/>
    <property type="molecule type" value="Genomic_DNA"/>
</dbReference>
<dbReference type="PANTHER" id="PTHR23132:SF23">
    <property type="entry name" value="D-ALANINE--D-ALANINE LIGASE B"/>
    <property type="match status" value="1"/>
</dbReference>
<dbReference type="HOGENOM" id="CLU_039268_1_2_0"/>
<sequence length="312" mass="33371">MDVLLLMGGASAEREISLLSGKAVQAALLNLGHHVTVHDPIDAPPAADVLQRHDVVFLALHGTGGEDGQIQSLLEQANVPFTGSNADASRIAFHKGLSKIRFQQAGLATPDAEPFRIDEAIEKIQNRAARLVSPWFVKPDAQGSSLGVSKIDSPEDLPSAVDSVRKLDKAGLIEEAISGTEWTVGLFDSVTFPPVAIQAHREFNTYAAKYEQAAAKHTINRGAATEAEKQLMAVAREAYQAVGATGLARVDLICDVQGNPWILEVNTIPGMTETSTVPKAAAAFGWSLGELCERMCAAAIERQHHRNWTGNA</sequence>
<dbReference type="RefSeq" id="WP_013628883.1">
    <property type="nucleotide sequence ID" value="NC_015174.1"/>
</dbReference>
<name>F0SQ09_RUBBR</name>
<evidence type="ECO:0000256" key="14">
    <source>
        <dbReference type="PIRSR" id="PIRSR039102-1"/>
    </source>
</evidence>
<dbReference type="STRING" id="756272.Plabr_2559"/>
<feature type="binding site" evidence="15">
    <location>
        <position position="264"/>
    </location>
    <ligand>
        <name>Mg(2+)</name>
        <dbReference type="ChEBI" id="CHEBI:18420"/>
        <label>2</label>
    </ligand>
</feature>
<dbReference type="InterPro" id="IPR013815">
    <property type="entry name" value="ATP_grasp_subdomain_1"/>
</dbReference>
<proteinExistence type="inferred from homology"/>
<evidence type="ECO:0000256" key="6">
    <source>
        <dbReference type="ARBA" id="ARBA00022598"/>
    </source>
</evidence>
<dbReference type="InterPro" id="IPR016185">
    <property type="entry name" value="PreATP-grasp_dom_sf"/>
</dbReference>
<organism evidence="18 19">
    <name type="scientific">Rubinisphaera brasiliensis (strain ATCC 49424 / DSM 5305 / JCM 21570 / IAM 15109 / NBRC 103401 / IFAM 1448)</name>
    <name type="common">Planctomyces brasiliensis</name>
    <dbReference type="NCBI Taxonomy" id="756272"/>
    <lineage>
        <taxon>Bacteria</taxon>
        <taxon>Pseudomonadati</taxon>
        <taxon>Planctomycetota</taxon>
        <taxon>Planctomycetia</taxon>
        <taxon>Planctomycetales</taxon>
        <taxon>Planctomycetaceae</taxon>
        <taxon>Rubinisphaera</taxon>
    </lineage>
</organism>
<feature type="domain" description="ATP-grasp" evidence="17">
    <location>
        <begin position="99"/>
        <end position="297"/>
    </location>
</feature>
<gene>
    <name evidence="13" type="primary">ddl</name>
    <name evidence="18" type="ordered locus">Plabr_2559</name>
</gene>
<dbReference type="GO" id="GO:0008716">
    <property type="term" value="F:D-alanine-D-alanine ligase activity"/>
    <property type="evidence" value="ECO:0007669"/>
    <property type="project" value="UniProtKB-UniRule"/>
</dbReference>
<feature type="binding site" evidence="15">
    <location>
        <position position="266"/>
    </location>
    <ligand>
        <name>Mg(2+)</name>
        <dbReference type="ChEBI" id="CHEBI:18420"/>
        <label>2</label>
    </ligand>
</feature>
<comment type="pathway">
    <text evidence="13">Cell wall biogenesis; peptidoglycan biosynthesis.</text>
</comment>
<comment type="function">
    <text evidence="13">Cell wall formation.</text>
</comment>
<dbReference type="OrthoDB" id="9813261at2"/>
<dbReference type="InterPro" id="IPR011095">
    <property type="entry name" value="Dala_Dala_lig_C"/>
</dbReference>
<feature type="binding site" evidence="15">
    <location>
        <position position="251"/>
    </location>
    <ligand>
        <name>Mg(2+)</name>
        <dbReference type="ChEBI" id="CHEBI:18420"/>
        <label>1</label>
    </ligand>
</feature>
<evidence type="ECO:0000256" key="10">
    <source>
        <dbReference type="ARBA" id="ARBA00022984"/>
    </source>
</evidence>
<dbReference type="InterPro" id="IPR000291">
    <property type="entry name" value="D-Ala_lig_Van_CS"/>
</dbReference>
<keyword evidence="19" id="KW-1185">Reference proteome</keyword>
<feature type="active site" evidence="14">
    <location>
        <position position="144"/>
    </location>
</feature>
<dbReference type="KEGG" id="pbs:Plabr_2559"/>
<dbReference type="GO" id="GO:0005737">
    <property type="term" value="C:cytoplasm"/>
    <property type="evidence" value="ECO:0007669"/>
    <property type="project" value="UniProtKB-SubCell"/>
</dbReference>
<dbReference type="Pfam" id="PF01820">
    <property type="entry name" value="Dala_Dala_lig_N"/>
    <property type="match status" value="1"/>
</dbReference>
<keyword evidence="15" id="KW-0460">Magnesium</keyword>
<evidence type="ECO:0000256" key="2">
    <source>
        <dbReference type="ARBA" id="ARBA00004496"/>
    </source>
</evidence>
<evidence type="ECO:0000259" key="17">
    <source>
        <dbReference type="PROSITE" id="PS50975"/>
    </source>
</evidence>
<comment type="similarity">
    <text evidence="3 13">Belongs to the D-alanine--D-alanine ligase family.</text>
</comment>
<dbReference type="InterPro" id="IPR011761">
    <property type="entry name" value="ATP-grasp"/>
</dbReference>
<evidence type="ECO:0000256" key="11">
    <source>
        <dbReference type="ARBA" id="ARBA00023316"/>
    </source>
</evidence>
<dbReference type="SUPFAM" id="SSF52440">
    <property type="entry name" value="PreATP-grasp domain"/>
    <property type="match status" value="1"/>
</dbReference>
<feature type="active site" evidence="14">
    <location>
        <position position="13"/>
    </location>
</feature>
<feature type="binding site" evidence="15">
    <location>
        <position position="264"/>
    </location>
    <ligand>
        <name>Mg(2+)</name>
        <dbReference type="ChEBI" id="CHEBI:18420"/>
        <label>1</label>
    </ligand>
</feature>